<accession>A0AAD7QBC9</accession>
<dbReference type="FunFam" id="1.25.40.10:FF:001214">
    <property type="entry name" value="Pentatricopeptide repeat-containing protein At2g20540"/>
    <property type="match status" value="1"/>
</dbReference>
<feature type="repeat" description="PPR" evidence="3">
    <location>
        <begin position="256"/>
        <end position="290"/>
    </location>
</feature>
<reference evidence="4" key="1">
    <citation type="journal article" date="2023" name="Science">
        <title>Elucidation of the pathway for biosynthesis of saponin adjuvants from the soapbark tree.</title>
        <authorList>
            <person name="Reed J."/>
            <person name="Orme A."/>
            <person name="El-Demerdash A."/>
            <person name="Owen C."/>
            <person name="Martin L.B.B."/>
            <person name="Misra R.C."/>
            <person name="Kikuchi S."/>
            <person name="Rejzek M."/>
            <person name="Martin A.C."/>
            <person name="Harkess A."/>
            <person name="Leebens-Mack J."/>
            <person name="Louveau T."/>
            <person name="Stephenson M.J."/>
            <person name="Osbourn A."/>
        </authorList>
    </citation>
    <scope>NUCLEOTIDE SEQUENCE</scope>
    <source>
        <strain evidence="4">S10</strain>
    </source>
</reference>
<dbReference type="Proteomes" id="UP001163823">
    <property type="component" value="Chromosome 2"/>
</dbReference>
<name>A0AAD7QBC9_QUISA</name>
<dbReference type="GO" id="GO:0003723">
    <property type="term" value="F:RNA binding"/>
    <property type="evidence" value="ECO:0007669"/>
    <property type="project" value="InterPro"/>
</dbReference>
<sequence>MRAYYFSSTLKLHKDYNSPSAITHFLLTSKTIDHLRETHSVLLKFLSETHHYHRLLRQLLTSVLQFQSDNLNYARNLFDQIPHCKIEFLWTSLIRSHVLRDHFSQSISLYARMHREDVLPSGFTFSSVLNACGRIPAIFEGKQIHSRVIQSGLMGNNFVQTALLDMYAKSGFVSDARDMFNRMDDKDVVAWTAMLCAYTKLGMMVDARHLFDNMGERNSISWTTMVAGYANIGDMKAAKEFYDLMNEKNAVARVSMISSWAAMVSCYAQNGYAAEAIELYNQMRAANVKTNEVAMVGAISACTQLRDINMANELSDHMEEGCCGRTLFVSNALIHMHSKCGNVDLAWREFKRMSTRDVITYTALITALADHGNAEEALDLFSKMQKEGIQPNQITFIGLLNACSFAGLVEEGSTYFELMTQVFGIKPLPEHYSCMVDLLGRAGQLERAYNLIKDNVNGADATIWGALLGACKVHGHVELGEIAARNLFSLEPENTGNYFLLANTYASMDKWDGVEEVRKMINGKGMRKIPGCSWI</sequence>
<comment type="caution">
    <text evidence="4">The sequence shown here is derived from an EMBL/GenBank/DDBJ whole genome shotgun (WGS) entry which is preliminary data.</text>
</comment>
<dbReference type="KEGG" id="qsa:O6P43_001925"/>
<organism evidence="4 5">
    <name type="scientific">Quillaja saponaria</name>
    <name type="common">Soap bark tree</name>
    <dbReference type="NCBI Taxonomy" id="32244"/>
    <lineage>
        <taxon>Eukaryota</taxon>
        <taxon>Viridiplantae</taxon>
        <taxon>Streptophyta</taxon>
        <taxon>Embryophyta</taxon>
        <taxon>Tracheophyta</taxon>
        <taxon>Spermatophyta</taxon>
        <taxon>Magnoliopsida</taxon>
        <taxon>eudicotyledons</taxon>
        <taxon>Gunneridae</taxon>
        <taxon>Pentapetalae</taxon>
        <taxon>rosids</taxon>
        <taxon>fabids</taxon>
        <taxon>Fabales</taxon>
        <taxon>Quillajaceae</taxon>
        <taxon>Quillaja</taxon>
    </lineage>
</organism>
<protein>
    <submittedName>
        <fullName evidence="4">Pentatricopeptide repeat-containing protein family</fullName>
    </submittedName>
</protein>
<evidence type="ECO:0000313" key="5">
    <source>
        <dbReference type="Proteomes" id="UP001163823"/>
    </source>
</evidence>
<feature type="repeat" description="PPR" evidence="3">
    <location>
        <begin position="187"/>
        <end position="217"/>
    </location>
</feature>
<keyword evidence="5" id="KW-1185">Reference proteome</keyword>
<evidence type="ECO:0000313" key="4">
    <source>
        <dbReference type="EMBL" id="KAJ7978390.1"/>
    </source>
</evidence>
<dbReference type="EMBL" id="JARAOO010000002">
    <property type="protein sequence ID" value="KAJ7978390.1"/>
    <property type="molecule type" value="Genomic_DNA"/>
</dbReference>
<dbReference type="InterPro" id="IPR011990">
    <property type="entry name" value="TPR-like_helical_dom_sf"/>
</dbReference>
<dbReference type="NCBIfam" id="TIGR00756">
    <property type="entry name" value="PPR"/>
    <property type="match status" value="5"/>
</dbReference>
<feature type="repeat" description="PPR" evidence="3">
    <location>
        <begin position="218"/>
        <end position="252"/>
    </location>
</feature>
<dbReference type="InterPro" id="IPR002885">
    <property type="entry name" value="PPR_rpt"/>
</dbReference>
<dbReference type="Pfam" id="PF20431">
    <property type="entry name" value="E_motif"/>
    <property type="match status" value="1"/>
</dbReference>
<dbReference type="FunFam" id="1.25.40.10:FF:000090">
    <property type="entry name" value="Pentatricopeptide repeat-containing protein, chloroplastic"/>
    <property type="match status" value="1"/>
</dbReference>
<dbReference type="AlphaFoldDB" id="A0AAD7QBC9"/>
<dbReference type="Pfam" id="PF13041">
    <property type="entry name" value="PPR_2"/>
    <property type="match status" value="1"/>
</dbReference>
<dbReference type="PROSITE" id="PS51375">
    <property type="entry name" value="PPR"/>
    <property type="match status" value="4"/>
</dbReference>
<proteinExistence type="inferred from homology"/>
<evidence type="ECO:0000256" key="2">
    <source>
        <dbReference type="ARBA" id="ARBA00061659"/>
    </source>
</evidence>
<evidence type="ECO:0000256" key="1">
    <source>
        <dbReference type="ARBA" id="ARBA00022737"/>
    </source>
</evidence>
<dbReference type="Gene3D" id="1.25.40.10">
    <property type="entry name" value="Tetratricopeptide repeat domain"/>
    <property type="match status" value="4"/>
</dbReference>
<dbReference type="Pfam" id="PF01535">
    <property type="entry name" value="PPR"/>
    <property type="match status" value="6"/>
</dbReference>
<dbReference type="GO" id="GO:0009451">
    <property type="term" value="P:RNA modification"/>
    <property type="evidence" value="ECO:0007669"/>
    <property type="project" value="InterPro"/>
</dbReference>
<comment type="similarity">
    <text evidence="2">Belongs to the PPR family. PCMP-E subfamily.</text>
</comment>
<dbReference type="PANTHER" id="PTHR47926">
    <property type="entry name" value="PENTATRICOPEPTIDE REPEAT-CONTAINING PROTEIN"/>
    <property type="match status" value="1"/>
</dbReference>
<keyword evidence="1" id="KW-0677">Repeat</keyword>
<dbReference type="InterPro" id="IPR046960">
    <property type="entry name" value="PPR_At4g14850-like_plant"/>
</dbReference>
<dbReference type="InterPro" id="IPR046848">
    <property type="entry name" value="E_motif"/>
</dbReference>
<feature type="repeat" description="PPR" evidence="3">
    <location>
        <begin position="357"/>
        <end position="391"/>
    </location>
</feature>
<gene>
    <name evidence="4" type="ORF">O6P43_001925</name>
</gene>
<evidence type="ECO:0000256" key="3">
    <source>
        <dbReference type="PROSITE-ProRule" id="PRU00708"/>
    </source>
</evidence>